<comment type="caution">
    <text evidence="1">The sequence shown here is derived from an EMBL/GenBank/DDBJ whole genome shotgun (WGS) entry which is preliminary data.</text>
</comment>
<dbReference type="EMBL" id="BJWG01000005">
    <property type="protein sequence ID" value="GEL94744.1"/>
    <property type="molecule type" value="Genomic_DNA"/>
</dbReference>
<protein>
    <submittedName>
        <fullName evidence="1">Uncharacterized protein</fullName>
    </submittedName>
</protein>
<sequence>MSALITVGLAHLEQRDLVAAVERDRRHRQRRHTYDEISGRPPDLSRTALPWALRTFTNRSR</sequence>
<evidence type="ECO:0000313" key="1">
    <source>
        <dbReference type="EMBL" id="GEL94744.1"/>
    </source>
</evidence>
<dbReference type="RefSeq" id="WP_146842427.1">
    <property type="nucleotide sequence ID" value="NZ_BJWG01000005.1"/>
</dbReference>
<keyword evidence="2" id="KW-1185">Reference proteome</keyword>
<proteinExistence type="predicted"/>
<reference evidence="1 2" key="1">
    <citation type="submission" date="2019-07" db="EMBL/GenBank/DDBJ databases">
        <title>Whole genome shotgun sequence of Cellulomonas composti NBRC 100758.</title>
        <authorList>
            <person name="Hosoyama A."/>
            <person name="Uohara A."/>
            <person name="Ohji S."/>
            <person name="Ichikawa N."/>
        </authorList>
    </citation>
    <scope>NUCLEOTIDE SEQUENCE [LARGE SCALE GENOMIC DNA]</scope>
    <source>
        <strain evidence="1 2">NBRC 100758</strain>
    </source>
</reference>
<organism evidence="1 2">
    <name type="scientific">Cellulomonas composti</name>
    <dbReference type="NCBI Taxonomy" id="266130"/>
    <lineage>
        <taxon>Bacteria</taxon>
        <taxon>Bacillati</taxon>
        <taxon>Actinomycetota</taxon>
        <taxon>Actinomycetes</taxon>
        <taxon>Micrococcales</taxon>
        <taxon>Cellulomonadaceae</taxon>
        <taxon>Cellulomonas</taxon>
    </lineage>
</organism>
<accession>A0A511J9S9</accession>
<dbReference type="Proteomes" id="UP000321720">
    <property type="component" value="Unassembled WGS sequence"/>
</dbReference>
<name>A0A511J9S9_9CELL</name>
<gene>
    <name evidence="1" type="ORF">CCO02nite_14020</name>
</gene>
<evidence type="ECO:0000313" key="2">
    <source>
        <dbReference type="Proteomes" id="UP000321720"/>
    </source>
</evidence>
<dbReference type="AlphaFoldDB" id="A0A511J9S9"/>